<dbReference type="RefSeq" id="WP_072400084.1">
    <property type="nucleotide sequence ID" value="NZ_FPKV01000001.1"/>
</dbReference>
<dbReference type="GO" id="GO:0006006">
    <property type="term" value="P:glucose metabolic process"/>
    <property type="evidence" value="ECO:0007669"/>
    <property type="project" value="UniProtKB-KW"/>
</dbReference>
<keyword evidence="2" id="KW-0119">Carbohydrate metabolism</keyword>
<comment type="similarity">
    <text evidence="1">Belongs to the cycloisomerase 2 family.</text>
</comment>
<accession>A0A1K2IBB0</accession>
<organism evidence="3 4">
    <name type="scientific">Flaviramulus basaltis</name>
    <dbReference type="NCBI Taxonomy" id="369401"/>
    <lineage>
        <taxon>Bacteria</taxon>
        <taxon>Pseudomonadati</taxon>
        <taxon>Bacteroidota</taxon>
        <taxon>Flavobacteriia</taxon>
        <taxon>Flavobacteriales</taxon>
        <taxon>Flavobacteriaceae</taxon>
        <taxon>Flaviramulus</taxon>
    </lineage>
</organism>
<dbReference type="InterPro" id="IPR050282">
    <property type="entry name" value="Cycloisomerase_2"/>
</dbReference>
<dbReference type="PROSITE" id="PS51257">
    <property type="entry name" value="PROKAR_LIPOPROTEIN"/>
    <property type="match status" value="1"/>
</dbReference>
<dbReference type="InterPro" id="IPR011048">
    <property type="entry name" value="Haem_d1_sf"/>
</dbReference>
<gene>
    <name evidence="3" type="ORF">SAMN05428642_101400</name>
</gene>
<dbReference type="InterPro" id="IPR019405">
    <property type="entry name" value="Lactonase_7-beta_prop"/>
</dbReference>
<proteinExistence type="inferred from homology"/>
<dbReference type="GO" id="GO:0005829">
    <property type="term" value="C:cytosol"/>
    <property type="evidence" value="ECO:0007669"/>
    <property type="project" value="TreeGrafter"/>
</dbReference>
<dbReference type="Proteomes" id="UP000182544">
    <property type="component" value="Unassembled WGS sequence"/>
</dbReference>
<dbReference type="GO" id="GO:0017057">
    <property type="term" value="F:6-phosphogluconolactonase activity"/>
    <property type="evidence" value="ECO:0007669"/>
    <property type="project" value="TreeGrafter"/>
</dbReference>
<dbReference type="Gene3D" id="2.130.10.10">
    <property type="entry name" value="YVTN repeat-like/Quinoprotein amine dehydrogenase"/>
    <property type="match status" value="1"/>
</dbReference>
<dbReference type="PANTHER" id="PTHR30344:SF1">
    <property type="entry name" value="6-PHOSPHOGLUCONOLACTONASE"/>
    <property type="match status" value="1"/>
</dbReference>
<keyword evidence="2" id="KW-0313">Glucose metabolism</keyword>
<evidence type="ECO:0000313" key="3">
    <source>
        <dbReference type="EMBL" id="SFZ89562.1"/>
    </source>
</evidence>
<dbReference type="OrthoDB" id="9790815at2"/>
<dbReference type="EMBL" id="FPKV01000001">
    <property type="protein sequence ID" value="SFZ89562.1"/>
    <property type="molecule type" value="Genomic_DNA"/>
</dbReference>
<dbReference type="PANTHER" id="PTHR30344">
    <property type="entry name" value="6-PHOSPHOGLUCONOLACTONASE-RELATED"/>
    <property type="match status" value="1"/>
</dbReference>
<dbReference type="STRING" id="369401.SAMN05428642_101400"/>
<dbReference type="InterPro" id="IPR015943">
    <property type="entry name" value="WD40/YVTN_repeat-like_dom_sf"/>
</dbReference>
<sequence length="355" mass="39203">MKLKILLLVTIVFFSCKQQTKSIPLYIGTYTSGDSEGIYKLLFNTETGELKDLSLAATIDNPSFITYSPNKKNIYAVGEGDDGTVSSFKVEEAGTLQLINKVKSHGGAPCHISTNKEGNKLATSNYVGGNMALYDIKEDGSLNEASQVFDHNSLEQKSHVHSAQFYKNNLFVADLGRNAMYLYKKESNNNYKLKDSSIVKFTKNAGPRHFALTNNGDFIYIINEYASTITTAKKVGDSYELINHTSTLSKDYSGENSCADIHLSKNERFIYGSNRGENSIAVFKRNTETGTIEKIQNVPVHGDWPRNFTLDPTGKFLLVANKKSSNISVFSVDASSGELSFLNDIALPNPVCLLF</sequence>
<protein>
    <submittedName>
        <fullName evidence="3">6-phosphogluconolactonase</fullName>
    </submittedName>
</protein>
<evidence type="ECO:0000256" key="1">
    <source>
        <dbReference type="ARBA" id="ARBA00005564"/>
    </source>
</evidence>
<dbReference type="AlphaFoldDB" id="A0A1K2IBB0"/>
<dbReference type="SUPFAM" id="SSF51004">
    <property type="entry name" value="C-terminal (heme d1) domain of cytochrome cd1-nitrite reductase"/>
    <property type="match status" value="1"/>
</dbReference>
<evidence type="ECO:0000256" key="2">
    <source>
        <dbReference type="ARBA" id="ARBA00022526"/>
    </source>
</evidence>
<evidence type="ECO:0000313" key="4">
    <source>
        <dbReference type="Proteomes" id="UP000182544"/>
    </source>
</evidence>
<keyword evidence="4" id="KW-1185">Reference proteome</keyword>
<dbReference type="Pfam" id="PF10282">
    <property type="entry name" value="Lactonase"/>
    <property type="match status" value="1"/>
</dbReference>
<reference evidence="3 4" key="1">
    <citation type="submission" date="2016-10" db="EMBL/GenBank/DDBJ databases">
        <authorList>
            <person name="de Groot N.N."/>
        </authorList>
    </citation>
    <scope>NUCLEOTIDE SEQUENCE [LARGE SCALE GENOMIC DNA]</scope>
    <source>
        <strain evidence="3 4">DSM 18180</strain>
    </source>
</reference>
<name>A0A1K2IBB0_9FLAO</name>